<dbReference type="eggNOG" id="COG0427">
    <property type="taxonomic scope" value="Bacteria"/>
</dbReference>
<dbReference type="RefSeq" id="WP_051596346.1">
    <property type="nucleotide sequence ID" value="NZ_ARYH01000003.1"/>
</dbReference>
<evidence type="ECO:0000259" key="1">
    <source>
        <dbReference type="Pfam" id="PF13336"/>
    </source>
</evidence>
<dbReference type="GO" id="GO:0008775">
    <property type="term" value="F:acetate CoA-transferase activity"/>
    <property type="evidence" value="ECO:0007669"/>
    <property type="project" value="InterPro"/>
</dbReference>
<protein>
    <submittedName>
        <fullName evidence="2">Putative 4-hydroxybutyrate coenzyme A transferase</fullName>
    </submittedName>
</protein>
<feature type="domain" description="Acetyl-CoA hydrolase/transferase C-terminal" evidence="1">
    <location>
        <begin position="260"/>
        <end position="411"/>
    </location>
</feature>
<dbReference type="InterPro" id="IPR037171">
    <property type="entry name" value="NagB/RpiA_transferase-like"/>
</dbReference>
<proteinExistence type="predicted"/>
<dbReference type="Gene3D" id="3.40.1080.20">
    <property type="entry name" value="Acetyl-CoA hydrolase/transferase C-terminal domain"/>
    <property type="match status" value="1"/>
</dbReference>
<dbReference type="GO" id="GO:0006083">
    <property type="term" value="P:acetate metabolic process"/>
    <property type="evidence" value="ECO:0007669"/>
    <property type="project" value="InterPro"/>
</dbReference>
<dbReference type="Gene3D" id="3.40.1080.10">
    <property type="entry name" value="Glutaconate Coenzyme A-transferase"/>
    <property type="match status" value="1"/>
</dbReference>
<keyword evidence="3" id="KW-1185">Reference proteome</keyword>
<keyword evidence="2" id="KW-0808">Transferase</keyword>
<dbReference type="Pfam" id="PF13336">
    <property type="entry name" value="AcetylCoA_hyd_C"/>
    <property type="match status" value="1"/>
</dbReference>
<dbReference type="SUPFAM" id="SSF100950">
    <property type="entry name" value="NagB/RpiA/CoA transferase-like"/>
    <property type="match status" value="2"/>
</dbReference>
<accession>A0A069E0K6</accession>
<dbReference type="STRING" id="1280949.HAD_14572"/>
<organism evidence="2 3">
    <name type="scientific">Hyphomonas adhaerens MHS-3</name>
    <dbReference type="NCBI Taxonomy" id="1280949"/>
    <lineage>
        <taxon>Bacteria</taxon>
        <taxon>Pseudomonadati</taxon>
        <taxon>Pseudomonadota</taxon>
        <taxon>Alphaproteobacteria</taxon>
        <taxon>Hyphomonadales</taxon>
        <taxon>Hyphomonadaceae</taxon>
        <taxon>Hyphomonas</taxon>
    </lineage>
</organism>
<comment type="caution">
    <text evidence="2">The sequence shown here is derived from an EMBL/GenBank/DDBJ whole genome shotgun (WGS) entry which is preliminary data.</text>
</comment>
<dbReference type="OrthoDB" id="9801795at2"/>
<dbReference type="PANTHER" id="PTHR21432">
    <property type="entry name" value="ACETYL-COA HYDROLASE-RELATED"/>
    <property type="match status" value="1"/>
</dbReference>
<sequence length="419" mass="43702">MTTVRDLLLDIRGATDGAPRIYVPGGPAEPTCLASALRETPDLADGATFIGHWLPGINRTAWTDFHSGAAAEGTFLYSEYRASFEAGRYRLHPVHYSTAFEWLKSVPLDAAFIPVSARDARGDVSLSLGTDMSPAVAGREKVRLIAVIRPDMPFPADAPRLPLSAFTDVVEDDTPLITLADPPLSDEATAIAAHAATLMGDGFTVQSGIGSVQQIAMAAAAHHRNIRIHTGMITDAALGAVTAGAIGSEPGAILTGTAIGTPPLYDAAGTDPRFNFQPVSVTHSVPVLAAIPRLAAINGGVEVDLFGQLNSEWVKGRQVASTGGLGNFVRGAQLSAGGRSIIALPATARGGSVSRIVVQLASPTVTLSRAEAGYVVTEYGVAELATADIDERAERLIAIAAPAFRDDLANQWAKLRASL</sequence>
<gene>
    <name evidence="2" type="ORF">HAD_14572</name>
</gene>
<dbReference type="InterPro" id="IPR046433">
    <property type="entry name" value="ActCoA_hydro"/>
</dbReference>
<dbReference type="EMBL" id="ARYH01000003">
    <property type="protein sequence ID" value="KCZ82920.1"/>
    <property type="molecule type" value="Genomic_DNA"/>
</dbReference>
<dbReference type="PANTHER" id="PTHR21432:SF20">
    <property type="entry name" value="ACETYL-COA HYDROLASE"/>
    <property type="match status" value="1"/>
</dbReference>
<evidence type="ECO:0000313" key="3">
    <source>
        <dbReference type="Proteomes" id="UP000027446"/>
    </source>
</evidence>
<dbReference type="PATRIC" id="fig|1280949.3.peg.2955"/>
<evidence type="ECO:0000313" key="2">
    <source>
        <dbReference type="EMBL" id="KCZ82920.1"/>
    </source>
</evidence>
<dbReference type="AlphaFoldDB" id="A0A069E0K6"/>
<reference evidence="2 3" key="1">
    <citation type="journal article" date="2014" name="Antonie Van Leeuwenhoek">
        <title>Hyphomonas beringensis sp. nov. and Hyphomonas chukchiensis sp. nov., isolated from surface seawater of the Bering Sea and Chukchi Sea.</title>
        <authorList>
            <person name="Li C."/>
            <person name="Lai Q."/>
            <person name="Li G."/>
            <person name="Dong C."/>
            <person name="Wang J."/>
            <person name="Liao Y."/>
            <person name="Shao Z."/>
        </authorList>
    </citation>
    <scope>NUCLEOTIDE SEQUENCE [LARGE SCALE GENOMIC DNA]</scope>
    <source>
        <strain evidence="2 3">MHS-3</strain>
    </source>
</reference>
<dbReference type="InterPro" id="IPR038460">
    <property type="entry name" value="AcetylCoA_hyd_C_sf"/>
</dbReference>
<dbReference type="Gene3D" id="3.30.750.70">
    <property type="entry name" value="4-hydroxybutyrate coenzyme like domains"/>
    <property type="match status" value="1"/>
</dbReference>
<dbReference type="Proteomes" id="UP000027446">
    <property type="component" value="Unassembled WGS sequence"/>
</dbReference>
<dbReference type="InterPro" id="IPR026888">
    <property type="entry name" value="AcetylCoA_hyd_C"/>
</dbReference>
<name>A0A069E0K6_9PROT</name>